<reference evidence="2" key="1">
    <citation type="journal article" date="2019" name="Int. J. Syst. Evol. Microbiol.">
        <title>The Global Catalogue of Microorganisms (GCM) 10K type strain sequencing project: providing services to taxonomists for standard genome sequencing and annotation.</title>
        <authorList>
            <consortium name="The Broad Institute Genomics Platform"/>
            <consortium name="The Broad Institute Genome Sequencing Center for Infectious Disease"/>
            <person name="Wu L."/>
            <person name="Ma J."/>
        </authorList>
    </citation>
    <scope>NUCLEOTIDE SEQUENCE [LARGE SCALE GENOMIC DNA]</scope>
    <source>
        <strain evidence="2">JCM 9377</strain>
    </source>
</reference>
<protein>
    <recommendedName>
        <fullName evidence="3">ANTAR domain-containing protein</fullName>
    </recommendedName>
</protein>
<dbReference type="Proteomes" id="UP001501237">
    <property type="component" value="Unassembled WGS sequence"/>
</dbReference>
<gene>
    <name evidence="1" type="ORF">GCM10010468_75790</name>
</gene>
<accession>A0ABP6QLA4</accession>
<evidence type="ECO:0008006" key="3">
    <source>
        <dbReference type="Google" id="ProtNLM"/>
    </source>
</evidence>
<dbReference type="EMBL" id="BAAAUV010000038">
    <property type="protein sequence ID" value="GAA3239546.1"/>
    <property type="molecule type" value="Genomic_DNA"/>
</dbReference>
<comment type="caution">
    <text evidence="1">The sequence shown here is derived from an EMBL/GenBank/DDBJ whole genome shotgun (WGS) entry which is preliminary data.</text>
</comment>
<evidence type="ECO:0000313" key="2">
    <source>
        <dbReference type="Proteomes" id="UP001501237"/>
    </source>
</evidence>
<keyword evidence="2" id="KW-1185">Reference proteome</keyword>
<evidence type="ECO:0000313" key="1">
    <source>
        <dbReference type="EMBL" id="GAA3239546.1"/>
    </source>
</evidence>
<sequence>MLSRPLAAPPAGPEHVVFAVGLTADEHELIAAAAALSGVGMHDFALTIVLWRARLDLSAADPAPAPARDGVSWIRVSAALCLTETAVPTTPPGDALVRAGG</sequence>
<organism evidence="1 2">
    <name type="scientific">Actinocorallia longicatena</name>
    <dbReference type="NCBI Taxonomy" id="111803"/>
    <lineage>
        <taxon>Bacteria</taxon>
        <taxon>Bacillati</taxon>
        <taxon>Actinomycetota</taxon>
        <taxon>Actinomycetes</taxon>
        <taxon>Streptosporangiales</taxon>
        <taxon>Thermomonosporaceae</taxon>
        <taxon>Actinocorallia</taxon>
    </lineage>
</organism>
<name>A0ABP6QLA4_9ACTN</name>
<proteinExistence type="predicted"/>